<gene>
    <name evidence="1" type="ORF">C0Z20_30690</name>
</gene>
<dbReference type="Proteomes" id="UP000235777">
    <property type="component" value="Unassembled WGS sequence"/>
</dbReference>
<dbReference type="GO" id="GO:0006355">
    <property type="term" value="P:regulation of DNA-templated transcription"/>
    <property type="evidence" value="ECO:0007669"/>
    <property type="project" value="InterPro"/>
</dbReference>
<dbReference type="InterPro" id="IPR013321">
    <property type="entry name" value="Arc_rbn_hlx_hlx"/>
</dbReference>
<reference evidence="1 2" key="1">
    <citation type="submission" date="2018-01" db="EMBL/GenBank/DDBJ databases">
        <title>Whole genome analyses suggest that Burkholderia sensu lato contains two further novel genera in the rhizoxinica-symbiotica group Mycetohabitans gen. nov., and Trinickia gen. nov.: implications for the evolution of diazotrophy and nodulation in the Burkholderiaceae.</title>
        <authorList>
            <person name="Estrada-de los Santos P."/>
            <person name="Palmer M."/>
            <person name="Chavez-Ramirez B."/>
            <person name="Beukes C."/>
            <person name="Steenkamp E.T."/>
            <person name="Hirsch A.M."/>
            <person name="Manyaka P."/>
            <person name="Maluk M."/>
            <person name="Lafos M."/>
            <person name="Crook M."/>
            <person name="Gross E."/>
            <person name="Simon M.F."/>
            <person name="Bueno dos Reis Junior F."/>
            <person name="Poole P.S."/>
            <person name="Venter S.N."/>
            <person name="James E.K."/>
        </authorList>
    </citation>
    <scope>NUCLEOTIDE SEQUENCE [LARGE SCALE GENOMIC DNA]</scope>
    <source>
        <strain evidence="1 2">JPY 581</strain>
    </source>
</reference>
<dbReference type="STRING" id="863227.GCA_000373005_04691"/>
<accession>A0A2N7WJP7</accession>
<organism evidence="1 2">
    <name type="scientific">Trinickia symbiotica</name>
    <dbReference type="NCBI Taxonomy" id="863227"/>
    <lineage>
        <taxon>Bacteria</taxon>
        <taxon>Pseudomonadati</taxon>
        <taxon>Pseudomonadota</taxon>
        <taxon>Betaproteobacteria</taxon>
        <taxon>Burkholderiales</taxon>
        <taxon>Burkholderiaceae</taxon>
        <taxon>Trinickia</taxon>
    </lineage>
</organism>
<dbReference type="EMBL" id="PNYC01000040">
    <property type="protein sequence ID" value="PMS29642.1"/>
    <property type="molecule type" value="Genomic_DNA"/>
</dbReference>
<comment type="caution">
    <text evidence="1">The sequence shown here is derived from an EMBL/GenBank/DDBJ whole genome shotgun (WGS) entry which is preliminary data.</text>
</comment>
<evidence type="ECO:0000313" key="2">
    <source>
        <dbReference type="Proteomes" id="UP000235777"/>
    </source>
</evidence>
<proteinExistence type="predicted"/>
<dbReference type="Gene3D" id="1.10.1220.10">
    <property type="entry name" value="Met repressor-like"/>
    <property type="match status" value="1"/>
</dbReference>
<dbReference type="AlphaFoldDB" id="A0A2N7WJP7"/>
<protein>
    <submittedName>
        <fullName evidence="1">Uncharacterized protein</fullName>
    </submittedName>
</protein>
<evidence type="ECO:0000313" key="1">
    <source>
        <dbReference type="EMBL" id="PMS29642.1"/>
    </source>
</evidence>
<keyword evidence="2" id="KW-1185">Reference proteome</keyword>
<name>A0A2N7WJP7_9BURK</name>
<sequence>MAEGFAIVSAAIPRSVRDSVEEVLKRERITMSEYLRLCLAKLSDDGRAPFEIPEASRGRRRHDIVGRSFFDV</sequence>